<evidence type="ECO:0000256" key="6">
    <source>
        <dbReference type="ARBA" id="ARBA00022807"/>
    </source>
</evidence>
<keyword evidence="11" id="KW-1185">Reference proteome</keyword>
<evidence type="ECO:0000256" key="1">
    <source>
        <dbReference type="ARBA" id="ARBA00000707"/>
    </source>
</evidence>
<feature type="compositionally biased region" description="Basic and acidic residues" evidence="8">
    <location>
        <begin position="452"/>
        <end position="461"/>
    </location>
</feature>
<dbReference type="AlphaFoldDB" id="A0A0V0R4V7"/>
<reference evidence="10 11" key="1">
    <citation type="journal article" date="2015" name="Sci. Rep.">
        <title>Genome of the facultative scuticociliatosis pathogen Pseudocohnilembus persalinus provides insight into its virulence through horizontal gene transfer.</title>
        <authorList>
            <person name="Xiong J."/>
            <person name="Wang G."/>
            <person name="Cheng J."/>
            <person name="Tian M."/>
            <person name="Pan X."/>
            <person name="Warren A."/>
            <person name="Jiang C."/>
            <person name="Yuan D."/>
            <person name="Miao W."/>
        </authorList>
    </citation>
    <scope>NUCLEOTIDE SEQUENCE [LARGE SCALE GENOMIC DNA]</scope>
    <source>
        <strain evidence="10">36N120E</strain>
    </source>
</reference>
<name>A0A0V0R4V7_PSEPJ</name>
<evidence type="ECO:0000256" key="2">
    <source>
        <dbReference type="ARBA" id="ARBA00012759"/>
    </source>
</evidence>
<dbReference type="PANTHER" id="PTHR12931:SF15">
    <property type="entry name" value="UBIQUITIN THIOESTERASE OTUBAIN-LIKE"/>
    <property type="match status" value="1"/>
</dbReference>
<dbReference type="InterPro" id="IPR042468">
    <property type="entry name" value="Peptidase_C65_otubain_sub1"/>
</dbReference>
<dbReference type="PROSITE" id="PS50802">
    <property type="entry name" value="OTU"/>
    <property type="match status" value="1"/>
</dbReference>
<dbReference type="GO" id="GO:0006508">
    <property type="term" value="P:proteolysis"/>
    <property type="evidence" value="ECO:0007669"/>
    <property type="project" value="UniProtKB-KW"/>
</dbReference>
<dbReference type="GO" id="GO:0005634">
    <property type="term" value="C:nucleus"/>
    <property type="evidence" value="ECO:0007669"/>
    <property type="project" value="TreeGrafter"/>
</dbReference>
<keyword evidence="5" id="KW-0378">Hydrolase</keyword>
<feature type="compositionally biased region" description="Polar residues" evidence="8">
    <location>
        <begin position="818"/>
        <end position="837"/>
    </location>
</feature>
<protein>
    <recommendedName>
        <fullName evidence="2">ubiquitinyl hydrolase 1</fullName>
        <ecNumber evidence="2">3.4.19.12</ecNumber>
    </recommendedName>
</protein>
<feature type="compositionally biased region" description="Basic and acidic residues" evidence="8">
    <location>
        <begin position="854"/>
        <end position="875"/>
    </location>
</feature>
<dbReference type="OrthoDB" id="18915at2759"/>
<dbReference type="GO" id="GO:0043130">
    <property type="term" value="F:ubiquitin binding"/>
    <property type="evidence" value="ECO:0007669"/>
    <property type="project" value="TreeGrafter"/>
</dbReference>
<dbReference type="InParanoid" id="A0A0V0R4V7"/>
<accession>A0A0V0R4V7</accession>
<evidence type="ECO:0000256" key="7">
    <source>
        <dbReference type="SAM" id="Coils"/>
    </source>
</evidence>
<feature type="region of interest" description="Disordered" evidence="8">
    <location>
        <begin position="818"/>
        <end position="875"/>
    </location>
</feature>
<evidence type="ECO:0000313" key="11">
    <source>
        <dbReference type="Proteomes" id="UP000054937"/>
    </source>
</evidence>
<dbReference type="Gene3D" id="3.30.200.60">
    <property type="entry name" value="Peptidase C65 Otubain, subdomain 1"/>
    <property type="match status" value="1"/>
</dbReference>
<dbReference type="CDD" id="cd22749">
    <property type="entry name" value="Otubain_C65"/>
    <property type="match status" value="1"/>
</dbReference>
<comment type="catalytic activity">
    <reaction evidence="1">
        <text>Thiol-dependent hydrolysis of ester, thioester, amide, peptide and isopeptide bonds formed by the C-terminal Gly of ubiquitin (a 76-residue protein attached to proteins as an intracellular targeting signal).</text>
        <dbReference type="EC" id="3.4.19.12"/>
    </reaction>
</comment>
<keyword evidence="7" id="KW-0175">Coiled coil</keyword>
<gene>
    <name evidence="10" type="ORF">PPERSA_12262</name>
</gene>
<keyword evidence="3" id="KW-0645">Protease</keyword>
<dbReference type="PANTHER" id="PTHR12931">
    <property type="entry name" value="UBIQUITIN THIOLESTERASE PROTEIN OTUB"/>
    <property type="match status" value="1"/>
</dbReference>
<feature type="coiled-coil region" evidence="7">
    <location>
        <begin position="673"/>
        <end position="762"/>
    </location>
</feature>
<dbReference type="InterPro" id="IPR042467">
    <property type="entry name" value="Peptidase_C65_otubain_sub2"/>
</dbReference>
<organism evidence="10 11">
    <name type="scientific">Pseudocohnilembus persalinus</name>
    <name type="common">Ciliate</name>
    <dbReference type="NCBI Taxonomy" id="266149"/>
    <lineage>
        <taxon>Eukaryota</taxon>
        <taxon>Sar</taxon>
        <taxon>Alveolata</taxon>
        <taxon>Ciliophora</taxon>
        <taxon>Intramacronucleata</taxon>
        <taxon>Oligohymenophorea</taxon>
        <taxon>Scuticociliatia</taxon>
        <taxon>Philasterida</taxon>
        <taxon>Pseudocohnilembidae</taxon>
        <taxon>Pseudocohnilembus</taxon>
    </lineage>
</organism>
<feature type="compositionally biased region" description="Basic and acidic residues" evidence="8">
    <location>
        <begin position="511"/>
        <end position="521"/>
    </location>
</feature>
<dbReference type="GO" id="GO:0004843">
    <property type="term" value="F:cysteine-type deubiquitinase activity"/>
    <property type="evidence" value="ECO:0007669"/>
    <property type="project" value="UniProtKB-EC"/>
</dbReference>
<feature type="region of interest" description="Disordered" evidence="8">
    <location>
        <begin position="452"/>
        <end position="474"/>
    </location>
</feature>
<feature type="domain" description="OTU" evidence="9">
    <location>
        <begin position="55"/>
        <end position="166"/>
    </location>
</feature>
<dbReference type="InterPro" id="IPR038765">
    <property type="entry name" value="Papain-like_cys_pep_sf"/>
</dbReference>
<dbReference type="InterPro" id="IPR019400">
    <property type="entry name" value="Peptidase_C65_otubain"/>
</dbReference>
<keyword evidence="4" id="KW-0833">Ubl conjugation pathway</keyword>
<dbReference type="GO" id="GO:0071108">
    <property type="term" value="P:protein K48-linked deubiquitination"/>
    <property type="evidence" value="ECO:0007669"/>
    <property type="project" value="TreeGrafter"/>
</dbReference>
<evidence type="ECO:0000256" key="3">
    <source>
        <dbReference type="ARBA" id="ARBA00022670"/>
    </source>
</evidence>
<feature type="region of interest" description="Disordered" evidence="8">
    <location>
        <begin position="494"/>
        <end position="521"/>
    </location>
</feature>
<dbReference type="Proteomes" id="UP000054937">
    <property type="component" value="Unassembled WGS sequence"/>
</dbReference>
<dbReference type="SUPFAM" id="SSF54001">
    <property type="entry name" value="Cysteine proteinases"/>
    <property type="match status" value="1"/>
</dbReference>
<evidence type="ECO:0000256" key="4">
    <source>
        <dbReference type="ARBA" id="ARBA00022786"/>
    </source>
</evidence>
<feature type="compositionally biased region" description="Polar residues" evidence="8">
    <location>
        <begin position="462"/>
        <end position="474"/>
    </location>
</feature>
<dbReference type="EMBL" id="LDAU01000048">
    <property type="protein sequence ID" value="KRX09519.1"/>
    <property type="molecule type" value="Genomic_DNA"/>
</dbReference>
<comment type="caution">
    <text evidence="10">The sequence shown here is derived from an EMBL/GenBank/DDBJ whole genome shotgun (WGS) entry which is preliminary data.</text>
</comment>
<proteinExistence type="predicted"/>
<dbReference type="InterPro" id="IPR003323">
    <property type="entry name" value="OTU_dom"/>
</dbReference>
<dbReference type="Gene3D" id="1.20.1300.20">
    <property type="entry name" value="Peptidase C65 Otubain, subdomain 2"/>
    <property type="match status" value="1"/>
</dbReference>
<evidence type="ECO:0000313" key="10">
    <source>
        <dbReference type="EMBL" id="KRX09519.1"/>
    </source>
</evidence>
<dbReference type="Pfam" id="PF10275">
    <property type="entry name" value="Peptidase_C65"/>
    <property type="match status" value="1"/>
</dbReference>
<evidence type="ECO:0000259" key="9">
    <source>
        <dbReference type="PROSITE" id="PS50802"/>
    </source>
</evidence>
<dbReference type="EC" id="3.4.19.12" evidence="2"/>
<keyword evidence="6" id="KW-0788">Thiol protease</keyword>
<evidence type="ECO:0000256" key="8">
    <source>
        <dbReference type="SAM" id="MobiDB-lite"/>
    </source>
</evidence>
<evidence type="ECO:0000256" key="5">
    <source>
        <dbReference type="ARBA" id="ARBA00022801"/>
    </source>
</evidence>
<sequence length="875" mass="105049">MIQFPKNLPKIKLTPTNIEEIKKNIQKKQDTNIKANEYKEPKIIQAIQKMRENCKYFRGIRGDGNCFYRAFGVGYVINLVQNQNPKVQKELQSLIDILNKNQYQYQKIQEIPYEFQYLINKNLISQILLQGLNFLYERRNELDFEDRVYQLFNESYEFDFCLIIYLRSETVSQLEQQKDFLQFDDQFNRILKEAKTYGNEAEGYSAELLPVKLKVLKVTHQVSKNDGYNMNPKDINLQENQLFQIHLFFRPGHYDFCYDTKNLQNFQKIPHEIKSNSNQNQIQSLKTQQINEKQPKFQFKKCKLCKAYSNDLMKNEKNNICQICQNKSATCQECFSQIPNKFENCEKCKLQEDQTIIQMQQNKNKLDQTIQKLNNQIKQKNDNIDRQGKNINQLQNQIKKHIQKIKDQEELISKKDSEIETQNKKISAFQNDKKNQSDKIKQNEDQIKQLTENAEKDKNKITDQQSKIQEQETQIQQFKNQKECYEKQISNLKEENQKQKSINEQQQNNDKNQKDKIQEQQEKLQKYEDNFNTLTKQIEEIKDQKENLRKANQQLNKKYNEQENNYKNQIQKLKTQQQENLYNQVDECNNIINQKQNEIEKMKQEIIEQKQNNQHLETNLNDQEQLQNEINGYYKQNVNYLQQIKDYNDYQITLELLIQETQNENKQLPIIKFAEAQKIIHKKKNEIQDLQNKNILLSDQIEVKEKELKKYKNQIQNLRQDIENFRDNNTQDQKYRLLESQIQELKQENKKLQNEFSTFLKQNNLYDKFNDFTKIYSKQILNENDNENKDEIVCEEKQQSQIQQQKQISSEQNFEQKNNIGQDNDQNQKEQSGSDSSQTKDKIQLKQQINEKQNTCEKQQHVIEIDSNSESEKKE</sequence>